<organism evidence="2 3">
    <name type="scientific">Desulfosporosinus metallidurans</name>
    <dbReference type="NCBI Taxonomy" id="1888891"/>
    <lineage>
        <taxon>Bacteria</taxon>
        <taxon>Bacillati</taxon>
        <taxon>Bacillota</taxon>
        <taxon>Clostridia</taxon>
        <taxon>Eubacteriales</taxon>
        <taxon>Desulfitobacteriaceae</taxon>
        <taxon>Desulfosporosinus</taxon>
    </lineage>
</organism>
<reference evidence="2 3" key="1">
    <citation type="submission" date="2016-09" db="EMBL/GenBank/DDBJ databases">
        <title>Complete genome of Desulfosporosinus sp. OL.</title>
        <authorList>
            <person name="Mardanov A."/>
            <person name="Beletsky A."/>
            <person name="Panova A."/>
            <person name="Karnachuk O."/>
            <person name="Ravin N."/>
        </authorList>
    </citation>
    <scope>NUCLEOTIDE SEQUENCE [LARGE SCALE GENOMIC DNA]</scope>
    <source>
        <strain evidence="2 3">OL</strain>
    </source>
</reference>
<proteinExistence type="predicted"/>
<evidence type="ECO:0000256" key="1">
    <source>
        <dbReference type="SAM" id="Phobius"/>
    </source>
</evidence>
<sequence length="60" mass="6775">MRGWAFIFTFLSIGFTTRFKDLTSVGWRPFAAFTTGVLVNVPLGYFLSVVVMGGYWSMVK</sequence>
<accession>A0A1Q8QKM2</accession>
<keyword evidence="1" id="KW-1133">Transmembrane helix</keyword>
<comment type="caution">
    <text evidence="2">The sequence shown here is derived from an EMBL/GenBank/DDBJ whole genome shotgun (WGS) entry which is preliminary data.</text>
</comment>
<name>A0A1Q8QKM2_9FIRM</name>
<dbReference type="EMBL" id="MLBF01000051">
    <property type="protein sequence ID" value="OLN27798.1"/>
    <property type="molecule type" value="Genomic_DNA"/>
</dbReference>
<gene>
    <name evidence="2" type="ORF">DSOL_4346</name>
</gene>
<dbReference type="STRING" id="1888891.DSOL_4346"/>
<keyword evidence="1" id="KW-0812">Transmembrane</keyword>
<evidence type="ECO:0000313" key="3">
    <source>
        <dbReference type="Proteomes" id="UP000186102"/>
    </source>
</evidence>
<dbReference type="Proteomes" id="UP000186102">
    <property type="component" value="Unassembled WGS sequence"/>
</dbReference>
<keyword evidence="1" id="KW-0472">Membrane</keyword>
<feature type="transmembrane region" description="Helical" evidence="1">
    <location>
        <begin position="29"/>
        <end position="56"/>
    </location>
</feature>
<keyword evidence="3" id="KW-1185">Reference proteome</keyword>
<evidence type="ECO:0000313" key="2">
    <source>
        <dbReference type="EMBL" id="OLN27798.1"/>
    </source>
</evidence>
<protein>
    <submittedName>
        <fullName evidence="2">Inner membrane protein</fullName>
    </submittedName>
</protein>
<dbReference type="AlphaFoldDB" id="A0A1Q8QKM2"/>